<name>A0A7G7XC67_9PSED</name>
<keyword evidence="1" id="KW-0676">Redox-active center</keyword>
<evidence type="ECO:0000313" key="4">
    <source>
        <dbReference type="EMBL" id="QNH77562.1"/>
    </source>
</evidence>
<dbReference type="EMBL" id="CP060201">
    <property type="protein sequence ID" value="QNH77562.1"/>
    <property type="molecule type" value="Genomic_DNA"/>
</dbReference>
<reference evidence="5" key="1">
    <citation type="journal article" date="2020" name="Microbiol. Resour. Announc.">
        <title>Complete genome sequences of four natural Pseudomonas isolates that catabolize a wide range of aromatic compounds relevant to lignin valorization.</title>
        <authorList>
            <person name="Hatmaker E.A."/>
            <person name="Presley G."/>
            <person name="Cannon O."/>
            <person name="Guss A.M."/>
            <person name="Elkins J.G."/>
        </authorList>
    </citation>
    <scope>NUCLEOTIDE SEQUENCE [LARGE SCALE GENOMIC DNA]</scope>
    <source>
        <strain evidence="5">H1F5C</strain>
    </source>
</reference>
<evidence type="ECO:0000256" key="1">
    <source>
        <dbReference type="ARBA" id="ARBA00023284"/>
    </source>
</evidence>
<sequence>MPFNPLTAPWLALCCALTCLPALAVDVGEQAPPLTLKTLDGSLFDLKQQAGQVVIVNFWASWCEPCRAEMPAMQRYYQQHKEQGLKIVAISLDDPQDDALVREVMANYSYPAAFQRDADFKGFGRVWRMPMTYVIDRKGVIRKDGSIGDPKIDLPLLEQVVTPLLTAP</sequence>
<dbReference type="PANTHER" id="PTHR42852">
    <property type="entry name" value="THIOL:DISULFIDE INTERCHANGE PROTEIN DSBE"/>
    <property type="match status" value="1"/>
</dbReference>
<dbReference type="InterPro" id="IPR050553">
    <property type="entry name" value="Thioredoxin_ResA/DsbE_sf"/>
</dbReference>
<feature type="domain" description="Thioredoxin" evidence="3">
    <location>
        <begin position="25"/>
        <end position="166"/>
    </location>
</feature>
<dbReference type="Proteomes" id="UP000515277">
    <property type="component" value="Chromosome"/>
</dbReference>
<dbReference type="PANTHER" id="PTHR42852:SF17">
    <property type="entry name" value="THIOREDOXIN-LIKE PROTEIN HI_1115"/>
    <property type="match status" value="1"/>
</dbReference>
<evidence type="ECO:0000256" key="2">
    <source>
        <dbReference type="SAM" id="SignalP"/>
    </source>
</evidence>
<dbReference type="GO" id="GO:0016209">
    <property type="term" value="F:antioxidant activity"/>
    <property type="evidence" value="ECO:0007669"/>
    <property type="project" value="InterPro"/>
</dbReference>
<dbReference type="CDD" id="cd02966">
    <property type="entry name" value="TlpA_like_family"/>
    <property type="match status" value="1"/>
</dbReference>
<dbReference type="AlphaFoldDB" id="A0A7G7XC67"/>
<gene>
    <name evidence="4" type="ORF">GGI48_30785</name>
</gene>
<accession>A0A7G7XC67</accession>
<dbReference type="Gene3D" id="3.40.30.10">
    <property type="entry name" value="Glutaredoxin"/>
    <property type="match status" value="1"/>
</dbReference>
<protein>
    <submittedName>
        <fullName evidence="4">TlpA family protein disulfide reductase</fullName>
    </submittedName>
</protein>
<dbReference type="PROSITE" id="PS00194">
    <property type="entry name" value="THIOREDOXIN_1"/>
    <property type="match status" value="1"/>
</dbReference>
<dbReference type="InterPro" id="IPR017937">
    <property type="entry name" value="Thioredoxin_CS"/>
</dbReference>
<dbReference type="InterPro" id="IPR036249">
    <property type="entry name" value="Thioredoxin-like_sf"/>
</dbReference>
<keyword evidence="2" id="KW-0732">Signal</keyword>
<organism evidence="4 5">
    <name type="scientific">Pseudomonas protegens</name>
    <dbReference type="NCBI Taxonomy" id="380021"/>
    <lineage>
        <taxon>Bacteria</taxon>
        <taxon>Pseudomonadati</taxon>
        <taxon>Pseudomonadota</taxon>
        <taxon>Gammaproteobacteria</taxon>
        <taxon>Pseudomonadales</taxon>
        <taxon>Pseudomonadaceae</taxon>
        <taxon>Pseudomonas</taxon>
    </lineage>
</organism>
<evidence type="ECO:0000313" key="5">
    <source>
        <dbReference type="Proteomes" id="UP000515277"/>
    </source>
</evidence>
<dbReference type="RefSeq" id="WP_052960060.1">
    <property type="nucleotide sequence ID" value="NZ_CP060201.1"/>
</dbReference>
<dbReference type="InterPro" id="IPR000866">
    <property type="entry name" value="AhpC/TSA"/>
</dbReference>
<feature type="chain" id="PRO_5030163267" evidence="2">
    <location>
        <begin position="25"/>
        <end position="168"/>
    </location>
</feature>
<dbReference type="SUPFAM" id="SSF52833">
    <property type="entry name" value="Thioredoxin-like"/>
    <property type="match status" value="1"/>
</dbReference>
<dbReference type="PROSITE" id="PS51352">
    <property type="entry name" value="THIOREDOXIN_2"/>
    <property type="match status" value="1"/>
</dbReference>
<evidence type="ECO:0000259" key="3">
    <source>
        <dbReference type="PROSITE" id="PS51352"/>
    </source>
</evidence>
<proteinExistence type="predicted"/>
<dbReference type="InterPro" id="IPR013766">
    <property type="entry name" value="Thioredoxin_domain"/>
</dbReference>
<feature type="signal peptide" evidence="2">
    <location>
        <begin position="1"/>
        <end position="24"/>
    </location>
</feature>
<dbReference type="GO" id="GO:0015036">
    <property type="term" value="F:disulfide oxidoreductase activity"/>
    <property type="evidence" value="ECO:0007669"/>
    <property type="project" value="UniProtKB-ARBA"/>
</dbReference>
<dbReference type="Pfam" id="PF00578">
    <property type="entry name" value="AhpC-TSA"/>
    <property type="match status" value="1"/>
</dbReference>